<proteinExistence type="predicted"/>
<evidence type="ECO:0000313" key="2">
    <source>
        <dbReference type="Proteomes" id="UP000531659"/>
    </source>
</evidence>
<gene>
    <name evidence="1" type="ORF">HLQ16_19820</name>
</gene>
<reference evidence="1 2" key="1">
    <citation type="submission" date="2020-05" db="EMBL/GenBank/DDBJ databases">
        <title>Complete genome of Clostridium estertheticum subspecies estertheticum, isolated from Vacuum packed lamb meat from New Zealand imported to Switzerland.</title>
        <authorList>
            <person name="Wambui J."/>
            <person name="Stevens M.J.A."/>
            <person name="Stephan R."/>
        </authorList>
    </citation>
    <scope>NUCLEOTIDE SEQUENCE [LARGE SCALE GENOMIC DNA]</scope>
    <source>
        <strain evidence="1 2">CEST001</strain>
    </source>
</reference>
<protein>
    <submittedName>
        <fullName evidence="1">Uncharacterized protein</fullName>
    </submittedName>
</protein>
<dbReference type="EMBL" id="JABEYB010000019">
    <property type="protein sequence ID" value="NNU78164.1"/>
    <property type="molecule type" value="Genomic_DNA"/>
</dbReference>
<name>A0A7Y3WUI8_9CLOT</name>
<dbReference type="RefSeq" id="WP_171298751.1">
    <property type="nucleotide sequence ID" value="NZ_CP087098.1"/>
</dbReference>
<accession>A0A7Y3WUI8</accession>
<comment type="caution">
    <text evidence="1">The sequence shown here is derived from an EMBL/GenBank/DDBJ whole genome shotgun (WGS) entry which is preliminary data.</text>
</comment>
<organism evidence="1 2">
    <name type="scientific">Clostridium estertheticum</name>
    <dbReference type="NCBI Taxonomy" id="238834"/>
    <lineage>
        <taxon>Bacteria</taxon>
        <taxon>Bacillati</taxon>
        <taxon>Bacillota</taxon>
        <taxon>Clostridia</taxon>
        <taxon>Eubacteriales</taxon>
        <taxon>Clostridiaceae</taxon>
        <taxon>Clostridium</taxon>
    </lineage>
</organism>
<sequence>MKKCEEEIFERLDEEHMNKESNNVVWGIIRERIRVAIELWELGSIDVDKISEITGLTVKDVMEANGNNLMENKI</sequence>
<dbReference type="Proteomes" id="UP000531659">
    <property type="component" value="Unassembled WGS sequence"/>
</dbReference>
<evidence type="ECO:0000313" key="1">
    <source>
        <dbReference type="EMBL" id="NNU78164.1"/>
    </source>
</evidence>
<dbReference type="AlphaFoldDB" id="A0A7Y3WUI8"/>